<dbReference type="KEGG" id="scl:sce5542"/>
<evidence type="ECO:0000313" key="3">
    <source>
        <dbReference type="Proteomes" id="UP000002139"/>
    </source>
</evidence>
<dbReference type="GO" id="GO:0006508">
    <property type="term" value="P:proteolysis"/>
    <property type="evidence" value="ECO:0007669"/>
    <property type="project" value="InterPro"/>
</dbReference>
<dbReference type="GO" id="GO:0004252">
    <property type="term" value="F:serine-type endopeptidase activity"/>
    <property type="evidence" value="ECO:0007669"/>
    <property type="project" value="InterPro"/>
</dbReference>
<evidence type="ECO:0000259" key="1">
    <source>
        <dbReference type="PROSITE" id="PS50240"/>
    </source>
</evidence>
<gene>
    <name evidence="2" type="ordered locus">sce5542</name>
</gene>
<sequence>MFRVNKVLAGMGLLSVGLTSCVDHVAGDEPAVAGMELDEAEQGLANGTLVSNRWAGGIVDIGFWDGSQWVMSGCSGQVVSRDAIVLAAHCVRRWLTPDTANPPNVNYNPPDTGTTWFAAYRMNEDGTWTCITDPAGGCQLQASWAVPSTYLGVYHTATQAWTGDNADRDVATLNFGTNFANVVQKDAAYLNSGGDSTIGTAYGYADSPASDGRLRGGNFSGIALSGGAYTKTVPQADPHLCAGDSGGPLRFLTSAATTPESTVRSGVLLGVNSKGGCSGANVGNIWAPINSNRTFIENNIGRACATVVQNGWSTRDCW</sequence>
<dbReference type="Proteomes" id="UP000002139">
    <property type="component" value="Chromosome"/>
</dbReference>
<evidence type="ECO:0000313" key="2">
    <source>
        <dbReference type="EMBL" id="CAN95705.1"/>
    </source>
</evidence>
<dbReference type="PROSITE" id="PS51257">
    <property type="entry name" value="PROKAR_LIPOPROTEIN"/>
    <property type="match status" value="1"/>
</dbReference>
<feature type="domain" description="Peptidase S1" evidence="1">
    <location>
        <begin position="7"/>
        <end position="301"/>
    </location>
</feature>
<dbReference type="AlphaFoldDB" id="A9G2Z6"/>
<dbReference type="HOGENOM" id="CLU_874059_0_0_7"/>
<name>A9G2Z6_SORC5</name>
<keyword evidence="3" id="KW-1185">Reference proteome</keyword>
<reference evidence="2 3" key="1">
    <citation type="journal article" date="2007" name="Nat. Biotechnol.">
        <title>Complete genome sequence of the myxobacterium Sorangium cellulosum.</title>
        <authorList>
            <person name="Schneiker S."/>
            <person name="Perlova O."/>
            <person name="Kaiser O."/>
            <person name="Gerth K."/>
            <person name="Alici A."/>
            <person name="Altmeyer M.O."/>
            <person name="Bartels D."/>
            <person name="Bekel T."/>
            <person name="Beyer S."/>
            <person name="Bode E."/>
            <person name="Bode H.B."/>
            <person name="Bolten C.J."/>
            <person name="Choudhuri J.V."/>
            <person name="Doss S."/>
            <person name="Elnakady Y.A."/>
            <person name="Frank B."/>
            <person name="Gaigalat L."/>
            <person name="Goesmann A."/>
            <person name="Groeger C."/>
            <person name="Gross F."/>
            <person name="Jelsbak L."/>
            <person name="Jelsbak L."/>
            <person name="Kalinowski J."/>
            <person name="Kegler C."/>
            <person name="Knauber T."/>
            <person name="Konietzny S."/>
            <person name="Kopp M."/>
            <person name="Krause L."/>
            <person name="Krug D."/>
            <person name="Linke B."/>
            <person name="Mahmud T."/>
            <person name="Martinez-Arias R."/>
            <person name="McHardy A.C."/>
            <person name="Merai M."/>
            <person name="Meyer F."/>
            <person name="Mormann S."/>
            <person name="Munoz-Dorado J."/>
            <person name="Perez J."/>
            <person name="Pradella S."/>
            <person name="Rachid S."/>
            <person name="Raddatz G."/>
            <person name="Rosenau F."/>
            <person name="Rueckert C."/>
            <person name="Sasse F."/>
            <person name="Scharfe M."/>
            <person name="Schuster S.C."/>
            <person name="Suen G."/>
            <person name="Treuner-Lange A."/>
            <person name="Velicer G.J."/>
            <person name="Vorholter F.-J."/>
            <person name="Weissman K.J."/>
            <person name="Welch R.D."/>
            <person name="Wenzel S.C."/>
            <person name="Whitworth D.E."/>
            <person name="Wilhelm S."/>
            <person name="Wittmann C."/>
            <person name="Bloecker H."/>
            <person name="Puehler A."/>
            <person name="Mueller R."/>
        </authorList>
    </citation>
    <scope>NUCLEOTIDE SEQUENCE [LARGE SCALE GENOMIC DNA]</scope>
    <source>
        <strain evidence="3">So ce56</strain>
    </source>
</reference>
<dbReference type="EMBL" id="AM746676">
    <property type="protein sequence ID" value="CAN95705.1"/>
    <property type="molecule type" value="Genomic_DNA"/>
</dbReference>
<dbReference type="InterPro" id="IPR001254">
    <property type="entry name" value="Trypsin_dom"/>
</dbReference>
<dbReference type="SUPFAM" id="SSF50494">
    <property type="entry name" value="Trypsin-like serine proteases"/>
    <property type="match status" value="1"/>
</dbReference>
<dbReference type="InterPro" id="IPR009003">
    <property type="entry name" value="Peptidase_S1_PA"/>
</dbReference>
<organism evidence="2 3">
    <name type="scientific">Sorangium cellulosum (strain So ce56)</name>
    <name type="common">Polyangium cellulosum (strain So ce56)</name>
    <dbReference type="NCBI Taxonomy" id="448385"/>
    <lineage>
        <taxon>Bacteria</taxon>
        <taxon>Pseudomonadati</taxon>
        <taxon>Myxococcota</taxon>
        <taxon>Polyangia</taxon>
        <taxon>Polyangiales</taxon>
        <taxon>Polyangiaceae</taxon>
        <taxon>Sorangium</taxon>
    </lineage>
</organism>
<proteinExistence type="predicted"/>
<dbReference type="PROSITE" id="PS50240">
    <property type="entry name" value="TRYPSIN_DOM"/>
    <property type="match status" value="1"/>
</dbReference>
<protein>
    <recommendedName>
        <fullName evidence="1">Peptidase S1 domain-containing protein</fullName>
    </recommendedName>
</protein>
<accession>A9G2Z6</accession>